<evidence type="ECO:0000256" key="1">
    <source>
        <dbReference type="SAM" id="Phobius"/>
    </source>
</evidence>
<feature type="transmembrane region" description="Helical" evidence="1">
    <location>
        <begin position="351"/>
        <end position="370"/>
    </location>
</feature>
<feature type="transmembrane region" description="Helical" evidence="1">
    <location>
        <begin position="199"/>
        <end position="219"/>
    </location>
</feature>
<evidence type="ECO:0008006" key="4">
    <source>
        <dbReference type="Google" id="ProtNLM"/>
    </source>
</evidence>
<keyword evidence="1" id="KW-0812">Transmembrane</keyword>
<dbReference type="Proteomes" id="UP001232156">
    <property type="component" value="Unassembled WGS sequence"/>
</dbReference>
<dbReference type="RefSeq" id="WP_347286402.1">
    <property type="nucleotide sequence ID" value="NZ_JAUZQE010000004.1"/>
</dbReference>
<protein>
    <recommendedName>
        <fullName evidence="4">General secretion pathway protein</fullName>
    </recommendedName>
</protein>
<reference evidence="2 3" key="1">
    <citation type="submission" date="2023-08" db="EMBL/GenBank/DDBJ databases">
        <title>Alcaligenaceae gen. nov., a novel taxon isolated from the sludge of Yixing Pesticide Factory.</title>
        <authorList>
            <person name="Ruan L."/>
        </authorList>
    </citation>
    <scope>NUCLEOTIDE SEQUENCE [LARGE SCALE GENOMIC DNA]</scope>
    <source>
        <strain evidence="2 3">LG-2</strain>
    </source>
</reference>
<proteinExistence type="predicted"/>
<gene>
    <name evidence="2" type="ORF">Q8947_02865</name>
</gene>
<name>A0ABU1D3H1_9BURK</name>
<keyword evidence="3" id="KW-1185">Reference proteome</keyword>
<organism evidence="2 3">
    <name type="scientific">Yanghanlia caeni</name>
    <dbReference type="NCBI Taxonomy" id="3064283"/>
    <lineage>
        <taxon>Bacteria</taxon>
        <taxon>Pseudomonadati</taxon>
        <taxon>Pseudomonadota</taxon>
        <taxon>Betaproteobacteria</taxon>
        <taxon>Burkholderiales</taxon>
        <taxon>Alcaligenaceae</taxon>
        <taxon>Yanghanlia</taxon>
    </lineage>
</organism>
<keyword evidence="1" id="KW-0472">Membrane</keyword>
<keyword evidence="1" id="KW-1133">Transmembrane helix</keyword>
<sequence>MTRTSALPRRHRPGQQAGTYRTRERLLNWFDTWSFNRDRRHYYDYLAALLQGTRGTRTIGQIFAADAQRYGTRTTRGRLSRRWELLLQAAGGDLYGTWVGVFPPAELAVVRSAQQRGNDALVGTFAEMSRVLSVWEAARAILVSSLLAAVVAVAVLLAMLVVMPLFTVPRLRETFAMVPAHYHGATARGLFEFADVLAVAWPLALGILSLLSAAVLLSFGRYSGGARRSLDRVGPWRVYRQVQALRFLALLAVALGRAEHGTTRLRQALLLQVAGATPWMARHVALMIERIDTGCTGATIFDTGLLDPPQLWFLDDMIAARGLIDGLRQCADRVERHVLGSVARQARVMRWLMLLGAVAGVLAIALWHYAAIDDLRRALALFHASQ</sequence>
<feature type="transmembrane region" description="Helical" evidence="1">
    <location>
        <begin position="140"/>
        <end position="166"/>
    </location>
</feature>
<evidence type="ECO:0000313" key="3">
    <source>
        <dbReference type="Proteomes" id="UP001232156"/>
    </source>
</evidence>
<comment type="caution">
    <text evidence="2">The sequence shown here is derived from an EMBL/GenBank/DDBJ whole genome shotgun (WGS) entry which is preliminary data.</text>
</comment>
<evidence type="ECO:0000313" key="2">
    <source>
        <dbReference type="EMBL" id="MDR4124926.1"/>
    </source>
</evidence>
<dbReference type="EMBL" id="JAUZQE010000004">
    <property type="protein sequence ID" value="MDR4124926.1"/>
    <property type="molecule type" value="Genomic_DNA"/>
</dbReference>
<accession>A0ABU1D3H1</accession>